<dbReference type="SUPFAM" id="SSF53335">
    <property type="entry name" value="S-adenosyl-L-methionine-dependent methyltransferases"/>
    <property type="match status" value="1"/>
</dbReference>
<dbReference type="STRING" id="1229726.GRFL_2376"/>
<evidence type="ECO:0000313" key="2">
    <source>
        <dbReference type="Proteomes" id="UP000186230"/>
    </source>
</evidence>
<dbReference type="InterPro" id="IPR029063">
    <property type="entry name" value="SAM-dependent_MTases_sf"/>
</dbReference>
<dbReference type="Proteomes" id="UP000186230">
    <property type="component" value="Chromosome"/>
</dbReference>
<accession>A0A1L7I677</accession>
<evidence type="ECO:0000313" key="1">
    <source>
        <dbReference type="EMBL" id="APU69100.1"/>
    </source>
</evidence>
<dbReference type="EMBL" id="CP016359">
    <property type="protein sequence ID" value="APU69100.1"/>
    <property type="molecule type" value="Genomic_DNA"/>
</dbReference>
<keyword evidence="2" id="KW-1185">Reference proteome</keyword>
<dbReference type="KEGG" id="gfl:GRFL_2376"/>
<name>A0A1L7I677_9FLAO</name>
<dbReference type="RefSeq" id="WP_158091636.1">
    <property type="nucleotide sequence ID" value="NZ_AMRU01000011.1"/>
</dbReference>
<dbReference type="AlphaFoldDB" id="A0A1L7I677"/>
<protein>
    <submittedName>
        <fullName evidence="1">Biotin carboxyl carrier protein</fullName>
    </submittedName>
</protein>
<organism evidence="1 2">
    <name type="scientific">Christiangramia flava JLT2011</name>
    <dbReference type="NCBI Taxonomy" id="1229726"/>
    <lineage>
        <taxon>Bacteria</taxon>
        <taxon>Pseudomonadati</taxon>
        <taxon>Bacteroidota</taxon>
        <taxon>Flavobacteriia</taxon>
        <taxon>Flavobacteriales</taxon>
        <taxon>Flavobacteriaceae</taxon>
        <taxon>Christiangramia</taxon>
    </lineage>
</organism>
<reference evidence="1 2" key="1">
    <citation type="submission" date="2016-07" db="EMBL/GenBank/DDBJ databases">
        <title>Multi-omics approach to identify versatile polysaccharide utilization systems of a marine flavobacterium Gramella flava.</title>
        <authorList>
            <person name="Tang K."/>
        </authorList>
    </citation>
    <scope>NUCLEOTIDE SEQUENCE [LARGE SCALE GENOMIC DNA]</scope>
    <source>
        <strain evidence="1 2">JLT2011</strain>
    </source>
</reference>
<dbReference type="Gene3D" id="3.40.50.150">
    <property type="entry name" value="Vaccinia Virus protein VP39"/>
    <property type="match status" value="1"/>
</dbReference>
<sequence>MDRISLINYLINKYNFSTYLEIGVQKGKSFFPIKCKKKIGVDPYLKIDNKEKRKWWFKNPYNLFNNYFNLRSDDFFFHEKKFIKKISPFDIVLIDGLHTFRATLEDCLNSLAYLDSSGVIVVHDCYPPHKASALVANDAEDAEKKKDSIEGWTGEWCGDTWKAIVYLRRLKNIKLEVFVLNTDYGLGIIRLKQNILKPLKIDEDLFSEVNKLNYSDLESNSRTYLDLRDWRDFDKI</sequence>
<dbReference type="Pfam" id="PF13578">
    <property type="entry name" value="Methyltransf_24"/>
    <property type="match status" value="1"/>
</dbReference>
<gene>
    <name evidence="1" type="ORF">GRFL_2376</name>
</gene>
<proteinExistence type="predicted"/>